<reference evidence="2" key="1">
    <citation type="submission" date="2015-12" db="EMBL/GenBank/DDBJ databases">
        <title>De novo transcriptome assembly of four potential Pierce s Disease insect vectors from Arizona vineyards.</title>
        <authorList>
            <person name="Tassone E.E."/>
        </authorList>
    </citation>
    <scope>NUCLEOTIDE SEQUENCE</scope>
</reference>
<accession>A0A1B6BYD7</accession>
<keyword evidence="1" id="KW-0732">Signal</keyword>
<sequence length="240" mass="27791">KMRLFVLVLFSSLSTSSLGSYDDKNNVNDNTSNINNLGLPEDLAQDPLEDILPCFCGSGTWMKNFSLLNQKSRDRCTQEFIDIYNPDNEDDMNNLSFYNAMRKVTMCATECVFKEANLLELDGTLKEKAVEDYFIRILFNNDWTFAQTALNICLKERSESYEKENQLLLCGTEDSMCNHESFSFLFVCLVLEIEKECPDTMKTQDSICIDFFKDVKNESFIENQIQIYCNDSSIDYDMER</sequence>
<organism evidence="2">
    <name type="scientific">Clastoptera arizonana</name>
    <name type="common">Arizona spittle bug</name>
    <dbReference type="NCBI Taxonomy" id="38151"/>
    <lineage>
        <taxon>Eukaryota</taxon>
        <taxon>Metazoa</taxon>
        <taxon>Ecdysozoa</taxon>
        <taxon>Arthropoda</taxon>
        <taxon>Hexapoda</taxon>
        <taxon>Insecta</taxon>
        <taxon>Pterygota</taxon>
        <taxon>Neoptera</taxon>
        <taxon>Paraneoptera</taxon>
        <taxon>Hemiptera</taxon>
        <taxon>Auchenorrhyncha</taxon>
        <taxon>Cercopoidea</taxon>
        <taxon>Clastopteridae</taxon>
        <taxon>Clastoptera</taxon>
    </lineage>
</organism>
<feature type="chain" id="PRO_5008579946" evidence="1">
    <location>
        <begin position="20"/>
        <end position="240"/>
    </location>
</feature>
<protein>
    <submittedName>
        <fullName evidence="2">Uncharacterized protein</fullName>
    </submittedName>
</protein>
<dbReference type="InterPro" id="IPR036728">
    <property type="entry name" value="PBP_GOBP_sf"/>
</dbReference>
<name>A0A1B6BYD7_9HEMI</name>
<dbReference type="AlphaFoldDB" id="A0A1B6BYD7"/>
<dbReference type="EMBL" id="GEDC01031313">
    <property type="protein sequence ID" value="JAS05985.1"/>
    <property type="molecule type" value="Transcribed_RNA"/>
</dbReference>
<evidence type="ECO:0000256" key="1">
    <source>
        <dbReference type="SAM" id="SignalP"/>
    </source>
</evidence>
<feature type="signal peptide" evidence="1">
    <location>
        <begin position="1"/>
        <end position="19"/>
    </location>
</feature>
<dbReference type="Gene3D" id="1.10.238.270">
    <property type="match status" value="1"/>
</dbReference>
<proteinExistence type="predicted"/>
<feature type="non-terminal residue" evidence="2">
    <location>
        <position position="1"/>
    </location>
</feature>
<gene>
    <name evidence="2" type="ORF">g.10063</name>
</gene>
<evidence type="ECO:0000313" key="2">
    <source>
        <dbReference type="EMBL" id="JAS05985.1"/>
    </source>
</evidence>
<dbReference type="GO" id="GO:0005549">
    <property type="term" value="F:odorant binding"/>
    <property type="evidence" value="ECO:0007669"/>
    <property type="project" value="InterPro"/>
</dbReference>
<dbReference type="SUPFAM" id="SSF47565">
    <property type="entry name" value="Insect pheromone/odorant-binding proteins"/>
    <property type="match status" value="1"/>
</dbReference>